<sequence length="353" mass="39266">MKIVAVGDIIVSEALLAQAASSLNVGEKAEIIEMFWPARDRKDFQRKALNLEMNGPDAEEIPNELYEEVRDADILLVHFCPVSRRLIEAGKKLKLIGTCRGGMEHIDVQAATEKNIPVIHVIRNAEATSDFTVGLMFAETRNIARAHAALKEGIWRKEYVNSGYTTAMREMTVGIVGLGHIGRLVAEKVTGMGMKVIAYDPYVTQESVDERGLTVTMKEKEQVFKEADIVSLHLRVTPETENSINKEIIGLMKPTAYLINTSRAKVLDKNALIEALQNRAIGGAALDVYWDEPLDKDDPILKLDNITLTPHNAGNVVDALPKSPRLLVGVINDFWETKKSDMVVNLRQIMLKQ</sequence>
<dbReference type="GeneID" id="86823464"/>
<dbReference type="InterPro" id="IPR006140">
    <property type="entry name" value="D-isomer_DH_NAD-bd"/>
</dbReference>
<dbReference type="SUPFAM" id="SSF52283">
    <property type="entry name" value="Formate/glycerate dehydrogenase catalytic domain-like"/>
    <property type="match status" value="1"/>
</dbReference>
<dbReference type="PANTHER" id="PTHR42789">
    <property type="entry name" value="D-ISOMER SPECIFIC 2-HYDROXYACID DEHYDROGENASE FAMILY PROTEIN (AFU_ORTHOLOGUE AFUA_6G10090)"/>
    <property type="match status" value="1"/>
</dbReference>
<evidence type="ECO:0000256" key="3">
    <source>
        <dbReference type="ARBA" id="ARBA00023027"/>
    </source>
</evidence>
<dbReference type="EMBL" id="ACBZ01000197">
    <property type="protein sequence ID" value="EEG47418.1"/>
    <property type="molecule type" value="Genomic_DNA"/>
</dbReference>
<dbReference type="Pfam" id="PF02826">
    <property type="entry name" value="2-Hacid_dh_C"/>
    <property type="match status" value="1"/>
</dbReference>
<dbReference type="PATRIC" id="fig|476272.21.peg.391"/>
<evidence type="ECO:0000256" key="2">
    <source>
        <dbReference type="ARBA" id="ARBA00023002"/>
    </source>
</evidence>
<protein>
    <recommendedName>
        <fullName evidence="4">D-isomer specific 2-hydroxyacid dehydrogenase NAD-binding domain-containing protein</fullName>
    </recommendedName>
</protein>
<dbReference type="InterPro" id="IPR029752">
    <property type="entry name" value="D-isomer_DH_CS1"/>
</dbReference>
<organism evidence="5 6">
    <name type="scientific">Blautia hydrogenotrophica (strain DSM 10507 / JCM 14656 / S5a33)</name>
    <name type="common">Ruminococcus hydrogenotrophicus</name>
    <dbReference type="NCBI Taxonomy" id="476272"/>
    <lineage>
        <taxon>Bacteria</taxon>
        <taxon>Bacillati</taxon>
        <taxon>Bacillota</taxon>
        <taxon>Clostridia</taxon>
        <taxon>Lachnospirales</taxon>
        <taxon>Lachnospiraceae</taxon>
        <taxon>Blautia</taxon>
    </lineage>
</organism>
<evidence type="ECO:0000313" key="5">
    <source>
        <dbReference type="EMBL" id="EEG47418.1"/>
    </source>
</evidence>
<evidence type="ECO:0000259" key="4">
    <source>
        <dbReference type="Pfam" id="PF02826"/>
    </source>
</evidence>
<comment type="similarity">
    <text evidence="1">Belongs to the D-isomer specific 2-hydroxyacid dehydrogenase family.</text>
</comment>
<dbReference type="InterPro" id="IPR050857">
    <property type="entry name" value="D-2-hydroxyacid_DH"/>
</dbReference>
<reference evidence="5 6" key="1">
    <citation type="submission" date="2009-01" db="EMBL/GenBank/DDBJ databases">
        <authorList>
            <person name="Fulton L."/>
            <person name="Clifton S."/>
            <person name="Fulton B."/>
            <person name="Xu J."/>
            <person name="Minx P."/>
            <person name="Pepin K.H."/>
            <person name="Johnson M."/>
            <person name="Bhonagiri V."/>
            <person name="Nash W.E."/>
            <person name="Mardis E.R."/>
            <person name="Wilson R.K."/>
        </authorList>
    </citation>
    <scope>NUCLEOTIDE SEQUENCE [LARGE SCALE GENOMIC DNA]</scope>
    <source>
        <strain evidence="6">DSM 10507 / JCM 14656 / S5a33</strain>
    </source>
</reference>
<reference evidence="5 6" key="2">
    <citation type="submission" date="2009-02" db="EMBL/GenBank/DDBJ databases">
        <title>Draft genome sequence of Blautia hydrogenotrophica DSM 10507 (Ruminococcus hydrogenotrophicus DSM 10507).</title>
        <authorList>
            <person name="Sudarsanam P."/>
            <person name="Ley R."/>
            <person name="Guruge J."/>
            <person name="Turnbaugh P.J."/>
            <person name="Mahowald M."/>
            <person name="Liep D."/>
            <person name="Gordon J."/>
        </authorList>
    </citation>
    <scope>NUCLEOTIDE SEQUENCE [LARGE SCALE GENOMIC DNA]</scope>
    <source>
        <strain evidence="6">DSM 10507 / JCM 14656 / S5a33</strain>
    </source>
</reference>
<dbReference type="HOGENOM" id="CLU_019796_1_3_9"/>
<dbReference type="AlphaFoldDB" id="C0CS45"/>
<name>C0CS45_BLAHS</name>
<dbReference type="Gene3D" id="3.40.50.720">
    <property type="entry name" value="NAD(P)-binding Rossmann-like Domain"/>
    <property type="match status" value="2"/>
</dbReference>
<proteinExistence type="inferred from homology"/>
<dbReference type="GO" id="GO:0016616">
    <property type="term" value="F:oxidoreductase activity, acting on the CH-OH group of donors, NAD or NADP as acceptor"/>
    <property type="evidence" value="ECO:0007669"/>
    <property type="project" value="InterPro"/>
</dbReference>
<dbReference type="eggNOG" id="COG0111">
    <property type="taxonomic scope" value="Bacteria"/>
</dbReference>
<evidence type="ECO:0000313" key="6">
    <source>
        <dbReference type="Proteomes" id="UP000003100"/>
    </source>
</evidence>
<dbReference type="RefSeq" id="WP_005952319.1">
    <property type="nucleotide sequence ID" value="NZ_CP136423.1"/>
</dbReference>
<dbReference type="CDD" id="cd12171">
    <property type="entry name" value="2-Hacid_dh_10"/>
    <property type="match status" value="1"/>
</dbReference>
<dbReference type="SUPFAM" id="SSF51735">
    <property type="entry name" value="NAD(P)-binding Rossmann-fold domains"/>
    <property type="match status" value="1"/>
</dbReference>
<dbReference type="GO" id="GO:0051287">
    <property type="term" value="F:NAD binding"/>
    <property type="evidence" value="ECO:0007669"/>
    <property type="project" value="InterPro"/>
</dbReference>
<gene>
    <name evidence="5" type="ORF">RUMHYD_03711</name>
</gene>
<keyword evidence="2" id="KW-0560">Oxidoreductase</keyword>
<dbReference type="Proteomes" id="UP000003100">
    <property type="component" value="Unassembled WGS sequence"/>
</dbReference>
<dbReference type="PANTHER" id="PTHR42789:SF1">
    <property type="entry name" value="D-ISOMER SPECIFIC 2-HYDROXYACID DEHYDROGENASE FAMILY PROTEIN (AFU_ORTHOLOGUE AFUA_6G10090)"/>
    <property type="match status" value="1"/>
</dbReference>
<dbReference type="InterPro" id="IPR036291">
    <property type="entry name" value="NAD(P)-bd_dom_sf"/>
</dbReference>
<evidence type="ECO:0000256" key="1">
    <source>
        <dbReference type="ARBA" id="ARBA00005854"/>
    </source>
</evidence>
<feature type="domain" description="D-isomer specific 2-hydroxyacid dehydrogenase NAD-binding" evidence="4">
    <location>
        <begin position="133"/>
        <end position="313"/>
    </location>
</feature>
<keyword evidence="3" id="KW-0520">NAD</keyword>
<dbReference type="FunFam" id="3.40.50.720:FF:000203">
    <property type="entry name" value="D-3-phosphoglycerate dehydrogenase (SerA)"/>
    <property type="match status" value="1"/>
</dbReference>
<dbReference type="PROSITE" id="PS00065">
    <property type="entry name" value="D_2_HYDROXYACID_DH_1"/>
    <property type="match status" value="1"/>
</dbReference>
<accession>C0CS45</accession>
<keyword evidence="6" id="KW-1185">Reference proteome</keyword>